<dbReference type="Gene3D" id="2.40.10.220">
    <property type="entry name" value="predicted glycosyltransferase like domains"/>
    <property type="match status" value="1"/>
</dbReference>
<feature type="domain" description="PilZ" evidence="1">
    <location>
        <begin position="109"/>
        <end position="213"/>
    </location>
</feature>
<organism evidence="2 3">
    <name type="scientific">Vallicoccus soli</name>
    <dbReference type="NCBI Taxonomy" id="2339232"/>
    <lineage>
        <taxon>Bacteria</taxon>
        <taxon>Bacillati</taxon>
        <taxon>Actinomycetota</taxon>
        <taxon>Actinomycetes</taxon>
        <taxon>Motilibacterales</taxon>
        <taxon>Vallicoccaceae</taxon>
        <taxon>Vallicoccus</taxon>
    </lineage>
</organism>
<evidence type="ECO:0000313" key="3">
    <source>
        <dbReference type="Proteomes" id="UP000265614"/>
    </source>
</evidence>
<protein>
    <submittedName>
        <fullName evidence="2">PilZ domain-containing protein</fullName>
    </submittedName>
</protein>
<evidence type="ECO:0000259" key="1">
    <source>
        <dbReference type="Pfam" id="PF07238"/>
    </source>
</evidence>
<gene>
    <name evidence="2" type="ORF">D5H78_17695</name>
</gene>
<dbReference type="AlphaFoldDB" id="A0A3A3YQN1"/>
<dbReference type="OrthoDB" id="5183897at2"/>
<name>A0A3A3YQN1_9ACTN</name>
<dbReference type="Proteomes" id="UP000265614">
    <property type="component" value="Unassembled WGS sequence"/>
</dbReference>
<reference evidence="2 3" key="1">
    <citation type="submission" date="2018-09" db="EMBL/GenBank/DDBJ databases">
        <title>YIM 75000 draft genome.</title>
        <authorList>
            <person name="Tang S."/>
            <person name="Feng Y."/>
        </authorList>
    </citation>
    <scope>NUCLEOTIDE SEQUENCE [LARGE SCALE GENOMIC DNA]</scope>
    <source>
        <strain evidence="2 3">YIM 75000</strain>
    </source>
</reference>
<dbReference type="RefSeq" id="WP_119951829.1">
    <property type="nucleotide sequence ID" value="NZ_QZEZ01000011.1"/>
</dbReference>
<accession>A0A3A3YQN1</accession>
<dbReference type="GO" id="GO:0035438">
    <property type="term" value="F:cyclic-di-GMP binding"/>
    <property type="evidence" value="ECO:0007669"/>
    <property type="project" value="InterPro"/>
</dbReference>
<evidence type="ECO:0000313" key="2">
    <source>
        <dbReference type="EMBL" id="RJK92943.1"/>
    </source>
</evidence>
<dbReference type="EMBL" id="QZEZ01000011">
    <property type="protein sequence ID" value="RJK92943.1"/>
    <property type="molecule type" value="Genomic_DNA"/>
</dbReference>
<sequence>MDSTPASPSADAAVPMGGLAPGAVLVTPVSGAGASVAGELDAYSSGPAGLAVQLRAVLPQDVVESLDGLRVWVTAHTDGQLVAFQAVARRAGRTSVDLAGVTVPVQEHRRGSVRASTTLPAALRLTEAGDPPPRVSARTVDLSRASCRVQLEGVDAAGMPVVGDLVDVEIDLDGRSTVARSRVLRVDPRSAQAVLQFTALDPEDAARIERHVLRLVTP</sequence>
<dbReference type="Pfam" id="PF07238">
    <property type="entry name" value="PilZ"/>
    <property type="match status" value="1"/>
</dbReference>
<keyword evidence="3" id="KW-1185">Reference proteome</keyword>
<comment type="caution">
    <text evidence="2">The sequence shown here is derived from an EMBL/GenBank/DDBJ whole genome shotgun (WGS) entry which is preliminary data.</text>
</comment>
<dbReference type="InterPro" id="IPR009875">
    <property type="entry name" value="PilZ_domain"/>
</dbReference>
<proteinExistence type="predicted"/>